<protein>
    <recommendedName>
        <fullName evidence="4">Peptidase M19</fullName>
    </recommendedName>
</protein>
<proteinExistence type="predicted"/>
<dbReference type="Pfam" id="PF01244">
    <property type="entry name" value="Peptidase_M19"/>
    <property type="match status" value="1"/>
</dbReference>
<dbReference type="SUPFAM" id="SSF51556">
    <property type="entry name" value="Metallo-dependent hydrolases"/>
    <property type="match status" value="1"/>
</dbReference>
<evidence type="ECO:0000313" key="2">
    <source>
        <dbReference type="EMBL" id="GAA4003152.1"/>
    </source>
</evidence>
<evidence type="ECO:0008006" key="4">
    <source>
        <dbReference type="Google" id="ProtNLM"/>
    </source>
</evidence>
<feature type="region of interest" description="Disordered" evidence="1">
    <location>
        <begin position="16"/>
        <end position="38"/>
    </location>
</feature>
<dbReference type="RefSeq" id="WP_345071840.1">
    <property type="nucleotide sequence ID" value="NZ_BAABDJ010000007.1"/>
</dbReference>
<reference evidence="3" key="1">
    <citation type="journal article" date="2019" name="Int. J. Syst. Evol. Microbiol.">
        <title>The Global Catalogue of Microorganisms (GCM) 10K type strain sequencing project: providing services to taxonomists for standard genome sequencing and annotation.</title>
        <authorList>
            <consortium name="The Broad Institute Genomics Platform"/>
            <consortium name="The Broad Institute Genome Sequencing Center for Infectious Disease"/>
            <person name="Wu L."/>
            <person name="Ma J."/>
        </authorList>
    </citation>
    <scope>NUCLEOTIDE SEQUENCE [LARGE SCALE GENOMIC DNA]</scope>
    <source>
        <strain evidence="3">JCM 17224</strain>
    </source>
</reference>
<accession>A0ABP7RWA8</accession>
<dbReference type="InterPro" id="IPR032466">
    <property type="entry name" value="Metal_Hydrolase"/>
</dbReference>
<sequence length="476" mass="52964">MDLIIDLHCHPSMKPFGRSFKTDGRRQNARPSSPACAWHHDPPTKLDKLLNFVAGLTKFRQSDFTSGRAGGVRVVVAALYPPEQGFFVNELGTGPVGDVVLDLATGLGHQRIQSIQHMQDYFLDLQEEYAFLQGLDGQAVTLPSGEKVRYRLCGTRAELEATLKEPDTLAVLLSIEGAHAFGCGMDSGQHPAQRETILANIRQVKSWRHRPVFITFAHHFYNELSGQALSLSGKVAQFTDQSVGLDLGLTELGHAALRELLDNTAGRRMLIDVKHMNRRSRREYYALLDSEFAGQDIPVLASHGAVTGNDTDRHLFWDFEINFYDEDLLRIARSGGLLGLQLDERRVGSPAALRQARGHTQRRKILYHWAALVWNQVQHVAELLDQHGLFAWGTLGLGTDFDGIVDPINGYWTHEELPALSDYVLMHAHNYLTGPGPQRLQLPTNRAVGAEEVVNRLMADNALNFLLKYLPAGASS</sequence>
<dbReference type="InterPro" id="IPR008257">
    <property type="entry name" value="Pept_M19"/>
</dbReference>
<keyword evidence="3" id="KW-1185">Reference proteome</keyword>
<dbReference type="EMBL" id="BAABDJ010000007">
    <property type="protein sequence ID" value="GAA4003152.1"/>
    <property type="molecule type" value="Genomic_DNA"/>
</dbReference>
<dbReference type="Proteomes" id="UP001500567">
    <property type="component" value="Unassembled WGS sequence"/>
</dbReference>
<dbReference type="Gene3D" id="3.20.20.140">
    <property type="entry name" value="Metal-dependent hydrolases"/>
    <property type="match status" value="1"/>
</dbReference>
<gene>
    <name evidence="2" type="ORF">GCM10022408_13340</name>
</gene>
<evidence type="ECO:0000313" key="3">
    <source>
        <dbReference type="Proteomes" id="UP001500567"/>
    </source>
</evidence>
<name>A0ABP7RWA8_9BACT</name>
<evidence type="ECO:0000256" key="1">
    <source>
        <dbReference type="SAM" id="MobiDB-lite"/>
    </source>
</evidence>
<comment type="caution">
    <text evidence="2">The sequence shown here is derived from an EMBL/GenBank/DDBJ whole genome shotgun (WGS) entry which is preliminary data.</text>
</comment>
<organism evidence="2 3">
    <name type="scientific">Hymenobacter fastidiosus</name>
    <dbReference type="NCBI Taxonomy" id="486264"/>
    <lineage>
        <taxon>Bacteria</taxon>
        <taxon>Pseudomonadati</taxon>
        <taxon>Bacteroidota</taxon>
        <taxon>Cytophagia</taxon>
        <taxon>Cytophagales</taxon>
        <taxon>Hymenobacteraceae</taxon>
        <taxon>Hymenobacter</taxon>
    </lineage>
</organism>